<dbReference type="InterPro" id="IPR028913">
    <property type="entry name" value="Tox-MPTase3_dom"/>
</dbReference>
<protein>
    <recommendedName>
        <fullName evidence="1">Tox-MPTase3 domain-containing protein</fullName>
    </recommendedName>
</protein>
<gene>
    <name evidence="2" type="ORF">MNBD_GAMMA10-230</name>
</gene>
<proteinExistence type="predicted"/>
<dbReference type="AlphaFoldDB" id="A0A3B0XCF2"/>
<reference evidence="2" key="1">
    <citation type="submission" date="2018-06" db="EMBL/GenBank/DDBJ databases">
        <authorList>
            <person name="Zhirakovskaya E."/>
        </authorList>
    </citation>
    <scope>NUCLEOTIDE SEQUENCE</scope>
</reference>
<organism evidence="2">
    <name type="scientific">hydrothermal vent metagenome</name>
    <dbReference type="NCBI Taxonomy" id="652676"/>
    <lineage>
        <taxon>unclassified sequences</taxon>
        <taxon>metagenomes</taxon>
        <taxon>ecological metagenomes</taxon>
    </lineage>
</organism>
<dbReference type="Pfam" id="PF15639">
    <property type="entry name" value="Tox-MPTase3"/>
    <property type="match status" value="1"/>
</dbReference>
<accession>A0A3B0XCF2</accession>
<feature type="domain" description="Tox-MPTase3" evidence="1">
    <location>
        <begin position="9"/>
        <end position="150"/>
    </location>
</feature>
<dbReference type="EMBL" id="UOFJ01000011">
    <property type="protein sequence ID" value="VAW60707.1"/>
    <property type="molecule type" value="Genomic_DNA"/>
</dbReference>
<evidence type="ECO:0000259" key="1">
    <source>
        <dbReference type="Pfam" id="PF15639"/>
    </source>
</evidence>
<evidence type="ECO:0000313" key="2">
    <source>
        <dbReference type="EMBL" id="VAW60707.1"/>
    </source>
</evidence>
<name>A0A3B0XCF2_9ZZZZ</name>
<sequence length="154" mass="16905">MRMLVADRRRYPELYNYIKVQVSKLKRINRIVRALETYGSLTAVEARSALSWGGGPLVVVRALSAGQCGVPAANGCFSAARPNEIQISRFRVNQLENASPARFDRTQAGKKVLIVGTTLLHELCHYGNKKSGTEYAEGEAGVDFETALYGRNTG</sequence>